<evidence type="ECO:0000313" key="11">
    <source>
        <dbReference type="Proteomes" id="UP000002743"/>
    </source>
</evidence>
<dbReference type="STRING" id="582744.Msip34_1296"/>
<dbReference type="RefSeq" id="WP_015830020.1">
    <property type="nucleotide sequence ID" value="NC_012969.1"/>
</dbReference>
<dbReference type="InterPro" id="IPR019734">
    <property type="entry name" value="TPR_rpt"/>
</dbReference>
<reference evidence="11" key="1">
    <citation type="submission" date="2009-07" db="EMBL/GenBank/DDBJ databases">
        <title>Complete sequence of chromosome of Methylovorus sp. SIP3-4.</title>
        <authorList>
            <person name="Lucas S."/>
            <person name="Copeland A."/>
            <person name="Lapidus A."/>
            <person name="Glavina del Rio T."/>
            <person name="Tice H."/>
            <person name="Bruce D."/>
            <person name="Goodwin L."/>
            <person name="Pitluck S."/>
            <person name="Clum A."/>
            <person name="Larimer F."/>
            <person name="Land M."/>
            <person name="Hauser L."/>
            <person name="Kyrpides N."/>
            <person name="Mikhailova N."/>
            <person name="Kayluzhnaya M."/>
            <person name="Chistoserdova L."/>
        </authorList>
    </citation>
    <scope>NUCLEOTIDE SEQUENCE [LARGE SCALE GENOMIC DNA]</scope>
    <source>
        <strain evidence="11">SIP3-4</strain>
    </source>
</reference>
<dbReference type="PROSITE" id="PS50005">
    <property type="entry name" value="TPR"/>
    <property type="match status" value="6"/>
</dbReference>
<dbReference type="Gene3D" id="3.40.50.11380">
    <property type="match status" value="1"/>
</dbReference>
<keyword evidence="5" id="KW-0808">Transferase</keyword>
<dbReference type="InterPro" id="IPR011990">
    <property type="entry name" value="TPR-like_helical_dom_sf"/>
</dbReference>
<feature type="repeat" description="TPR" evidence="8">
    <location>
        <begin position="37"/>
        <end position="70"/>
    </location>
</feature>
<keyword evidence="7 8" id="KW-0802">TPR repeat</keyword>
<dbReference type="PANTHER" id="PTHR44998">
    <property type="match status" value="1"/>
</dbReference>
<evidence type="ECO:0000256" key="4">
    <source>
        <dbReference type="ARBA" id="ARBA00022676"/>
    </source>
</evidence>
<evidence type="ECO:0000313" key="10">
    <source>
        <dbReference type="EMBL" id="ACT50542.1"/>
    </source>
</evidence>
<feature type="repeat" description="TPR" evidence="8">
    <location>
        <begin position="71"/>
        <end position="104"/>
    </location>
</feature>
<dbReference type="Pfam" id="PF07719">
    <property type="entry name" value="TPR_2"/>
    <property type="match status" value="1"/>
</dbReference>
<name>C6XDB7_METGS</name>
<dbReference type="Pfam" id="PF13844">
    <property type="entry name" value="Glyco_transf_41"/>
    <property type="match status" value="2"/>
</dbReference>
<reference evidence="10 11" key="2">
    <citation type="journal article" date="2011" name="J. Bacteriol.">
        <title>Genomes of three methylotrophs from a single niche uncover genetic and metabolic divergence of Methylophilaceae.</title>
        <authorList>
            <person name="Lapidus A."/>
            <person name="Clum A."/>
            <person name="Labutti K."/>
            <person name="Kaluzhnaya M.G."/>
            <person name="Lim S."/>
            <person name="Beck D.A."/>
            <person name="Glavina Del Rio T."/>
            <person name="Nolan M."/>
            <person name="Mavromatis K."/>
            <person name="Huntemann M."/>
            <person name="Lucas S."/>
            <person name="Lidstrom M.E."/>
            <person name="Ivanova N."/>
            <person name="Chistoserdova L."/>
        </authorList>
    </citation>
    <scope>NUCLEOTIDE SEQUENCE [LARGE SCALE GENOMIC DNA]</scope>
    <source>
        <strain evidence="10 11">SIP3-4</strain>
    </source>
</reference>
<evidence type="ECO:0000256" key="8">
    <source>
        <dbReference type="PROSITE-ProRule" id="PRU00339"/>
    </source>
</evidence>
<keyword evidence="11" id="KW-1185">Reference proteome</keyword>
<keyword evidence="4" id="KW-0328">Glycosyltransferase</keyword>
<dbReference type="OrthoDB" id="101857at2"/>
<dbReference type="AlphaFoldDB" id="C6XDB7"/>
<dbReference type="EC" id="2.4.1.255" evidence="3"/>
<dbReference type="EMBL" id="CP001674">
    <property type="protein sequence ID" value="ACT50542.1"/>
    <property type="molecule type" value="Genomic_DNA"/>
</dbReference>
<dbReference type="KEGG" id="mei:Msip34_1296"/>
<dbReference type="Gene3D" id="3.40.50.2000">
    <property type="entry name" value="Glycogen Phosphorylase B"/>
    <property type="match status" value="1"/>
</dbReference>
<feature type="repeat" description="TPR" evidence="8">
    <location>
        <begin position="214"/>
        <end position="247"/>
    </location>
</feature>
<gene>
    <name evidence="10" type="ordered locus">Msip34_1296</name>
</gene>
<evidence type="ECO:0000256" key="6">
    <source>
        <dbReference type="ARBA" id="ARBA00022737"/>
    </source>
</evidence>
<feature type="domain" description="O-GlcNAc transferase C-terminal" evidence="9">
    <location>
        <begin position="500"/>
        <end position="685"/>
    </location>
</feature>
<feature type="repeat" description="TPR" evidence="8">
    <location>
        <begin position="105"/>
        <end position="138"/>
    </location>
</feature>
<dbReference type="PROSITE" id="PS50293">
    <property type="entry name" value="TPR_REGION"/>
    <property type="match status" value="2"/>
</dbReference>
<keyword evidence="6" id="KW-0677">Repeat</keyword>
<dbReference type="Pfam" id="PF13432">
    <property type="entry name" value="TPR_16"/>
    <property type="match status" value="2"/>
</dbReference>
<sequence>MSPTQLYQQASGAHREGRFQQAELLYRQLLQHAPRHADGLHMLGILCYQTERAAEAAELIAQAVALEPRNADMLINHGLTLRAAGKRHEALKSYERAMLLTPKDLVLQNNLGNLYQELGRFEDAAACYRRVLRVHPGEAEVRDALGHSLLGWGNACQDAGRYAEAERCYEEALTLAPNDAALHFNLGNARRELGKTAQAAASYQRAIALSPDDADAHNNLGNALRELGQLPEAIACYQRALALKPDLYHARVHLIHQQQHAADWRGLEQQIDEVRGWLHSAPTAQISPFAFLAMPGTTAAEQRLCAERWLENRYASLNAQASELAFTHIRHENKRLRIGYLSADFRRHPLAALVTELLELHDRDQLEVFAYSYGVDDNSPERQRLQHAVDHFVDIRALSLVDAAKRIHADGIDILVDLTGFTQSSRTGIVALRPAPISINWLGFPGTMGSLHGKPLFDYVLSDAYITPAASQPDYAEHLLLLPGSYQPNDRNRPIGKTPARVDYGLPEEAFVYCCFNQSFKITPAVFACWMRILQQVPDGVLWLLESNATATLNLQQAAKAAGVDPARLVFAPRVAMADHLARHALADLFLDTLPYNAHTTASDALWMCLPVLTCSGDTFASRVAGSLLHAVNLPELIAPDMAAYEAMAINLKHDPATLEGLRERLQQASADLPLFDTRHFARKLESVYQDIWRAQR</sequence>
<protein>
    <recommendedName>
        <fullName evidence="3">protein O-GlcNAc transferase</fullName>
        <ecNumber evidence="3">2.4.1.255</ecNumber>
    </recommendedName>
</protein>
<dbReference type="GO" id="GO:0097363">
    <property type="term" value="F:protein O-acetylglucosaminyltransferase activity"/>
    <property type="evidence" value="ECO:0007669"/>
    <property type="project" value="UniProtKB-EC"/>
</dbReference>
<dbReference type="HOGENOM" id="CLU_001721_5_2_4"/>
<evidence type="ECO:0000256" key="7">
    <source>
        <dbReference type="ARBA" id="ARBA00022803"/>
    </source>
</evidence>
<dbReference type="PANTHER" id="PTHR44998:SF1">
    <property type="entry name" value="UDP-N-ACETYLGLUCOSAMINE--PEPTIDE N-ACETYLGLUCOSAMINYLTRANSFERASE 110 KDA SUBUNIT"/>
    <property type="match status" value="1"/>
</dbReference>
<comment type="pathway">
    <text evidence="1">Protein modification; protein glycosylation.</text>
</comment>
<accession>C6XDB7</accession>
<evidence type="ECO:0000256" key="1">
    <source>
        <dbReference type="ARBA" id="ARBA00004922"/>
    </source>
</evidence>
<dbReference type="Gene3D" id="1.25.40.10">
    <property type="entry name" value="Tetratricopeptide repeat domain"/>
    <property type="match status" value="5"/>
</dbReference>
<dbReference type="InterPro" id="IPR013105">
    <property type="entry name" value="TPR_2"/>
</dbReference>
<dbReference type="eggNOG" id="COG3914">
    <property type="taxonomic scope" value="Bacteria"/>
</dbReference>
<evidence type="ECO:0000256" key="2">
    <source>
        <dbReference type="ARBA" id="ARBA00005386"/>
    </source>
</evidence>
<organism evidence="10 11">
    <name type="scientific">Methylovorus glucosotrophus (strain SIP3-4)</name>
    <dbReference type="NCBI Taxonomy" id="582744"/>
    <lineage>
        <taxon>Bacteria</taxon>
        <taxon>Pseudomonadati</taxon>
        <taxon>Pseudomonadota</taxon>
        <taxon>Betaproteobacteria</taxon>
        <taxon>Nitrosomonadales</taxon>
        <taxon>Methylophilaceae</taxon>
        <taxon>Methylovorus</taxon>
    </lineage>
</organism>
<feature type="repeat" description="TPR" evidence="8">
    <location>
        <begin position="180"/>
        <end position="213"/>
    </location>
</feature>
<comment type="similarity">
    <text evidence="2">Belongs to the glycosyltransferase 41 family. O-GlcNAc transferase subfamily.</text>
</comment>
<dbReference type="SMART" id="SM00028">
    <property type="entry name" value="TPR"/>
    <property type="match status" value="7"/>
</dbReference>
<dbReference type="Proteomes" id="UP000002743">
    <property type="component" value="Chromosome"/>
</dbReference>
<dbReference type="CAZy" id="GT41">
    <property type="family name" value="Glycosyltransferase Family 41"/>
</dbReference>
<evidence type="ECO:0000256" key="5">
    <source>
        <dbReference type="ARBA" id="ARBA00022679"/>
    </source>
</evidence>
<proteinExistence type="inferred from homology"/>
<dbReference type="Pfam" id="PF13424">
    <property type="entry name" value="TPR_12"/>
    <property type="match status" value="1"/>
</dbReference>
<feature type="domain" description="O-GlcNAc transferase C-terminal" evidence="9">
    <location>
        <begin position="329"/>
        <end position="487"/>
    </location>
</feature>
<dbReference type="InterPro" id="IPR029489">
    <property type="entry name" value="OGT/SEC/SPY_C"/>
</dbReference>
<feature type="repeat" description="TPR" evidence="8">
    <location>
        <begin position="146"/>
        <end position="179"/>
    </location>
</feature>
<evidence type="ECO:0000259" key="9">
    <source>
        <dbReference type="Pfam" id="PF13844"/>
    </source>
</evidence>
<evidence type="ECO:0000256" key="3">
    <source>
        <dbReference type="ARBA" id="ARBA00011970"/>
    </source>
</evidence>
<dbReference type="eggNOG" id="COG0457">
    <property type="taxonomic scope" value="Bacteria"/>
</dbReference>
<dbReference type="SUPFAM" id="SSF48452">
    <property type="entry name" value="TPR-like"/>
    <property type="match status" value="1"/>
</dbReference>